<gene>
    <name evidence="1" type="ORF">FA95DRAFT_130317</name>
</gene>
<protein>
    <submittedName>
        <fullName evidence="1">Uncharacterized protein</fullName>
    </submittedName>
</protein>
<dbReference type="Proteomes" id="UP000814033">
    <property type="component" value="Unassembled WGS sequence"/>
</dbReference>
<sequence length="242" mass="27327">MTVLFRNLRVWGYVVVFLLSATVLAFSAYFATIFLPQIHREFTIYSLVVPSWTFVVFVPLLFWYSNPLLEICFLFITAVAWLAMGAWASDMFGPAECFALKGQKITTSKGSINASSYCYEAKIVEAFSWSLFGILIFFFLFVIALANRSQVLGRPDIWKEHINNLPWFGQYPGWPGLSISQYPSGQGAYGFPSAYAGPNYQPMPMMDENHVQQQHGHSIIIYPGVNGGRARIEQRPGIVHNV</sequence>
<reference evidence="1" key="1">
    <citation type="submission" date="2021-02" db="EMBL/GenBank/DDBJ databases">
        <authorList>
            <consortium name="DOE Joint Genome Institute"/>
            <person name="Ahrendt S."/>
            <person name="Looney B.P."/>
            <person name="Miyauchi S."/>
            <person name="Morin E."/>
            <person name="Drula E."/>
            <person name="Courty P.E."/>
            <person name="Chicoki N."/>
            <person name="Fauchery L."/>
            <person name="Kohler A."/>
            <person name="Kuo A."/>
            <person name="Labutti K."/>
            <person name="Pangilinan J."/>
            <person name="Lipzen A."/>
            <person name="Riley R."/>
            <person name="Andreopoulos W."/>
            <person name="He G."/>
            <person name="Johnson J."/>
            <person name="Barry K.W."/>
            <person name="Grigoriev I.V."/>
            <person name="Nagy L."/>
            <person name="Hibbett D."/>
            <person name="Henrissat B."/>
            <person name="Matheny P.B."/>
            <person name="Labbe J."/>
            <person name="Martin F."/>
        </authorList>
    </citation>
    <scope>NUCLEOTIDE SEQUENCE</scope>
    <source>
        <strain evidence="1">FP105234-sp</strain>
    </source>
</reference>
<organism evidence="1 2">
    <name type="scientific">Auriscalpium vulgare</name>
    <dbReference type="NCBI Taxonomy" id="40419"/>
    <lineage>
        <taxon>Eukaryota</taxon>
        <taxon>Fungi</taxon>
        <taxon>Dikarya</taxon>
        <taxon>Basidiomycota</taxon>
        <taxon>Agaricomycotina</taxon>
        <taxon>Agaricomycetes</taxon>
        <taxon>Russulales</taxon>
        <taxon>Auriscalpiaceae</taxon>
        <taxon>Auriscalpium</taxon>
    </lineage>
</organism>
<dbReference type="EMBL" id="MU275955">
    <property type="protein sequence ID" value="KAI0045293.1"/>
    <property type="molecule type" value="Genomic_DNA"/>
</dbReference>
<evidence type="ECO:0000313" key="1">
    <source>
        <dbReference type="EMBL" id="KAI0045293.1"/>
    </source>
</evidence>
<proteinExistence type="predicted"/>
<evidence type="ECO:0000313" key="2">
    <source>
        <dbReference type="Proteomes" id="UP000814033"/>
    </source>
</evidence>
<comment type="caution">
    <text evidence="1">The sequence shown here is derived from an EMBL/GenBank/DDBJ whole genome shotgun (WGS) entry which is preliminary data.</text>
</comment>
<reference evidence="1" key="2">
    <citation type="journal article" date="2022" name="New Phytol.">
        <title>Evolutionary transition to the ectomycorrhizal habit in the genomes of a hyperdiverse lineage of mushroom-forming fungi.</title>
        <authorList>
            <person name="Looney B."/>
            <person name="Miyauchi S."/>
            <person name="Morin E."/>
            <person name="Drula E."/>
            <person name="Courty P.E."/>
            <person name="Kohler A."/>
            <person name="Kuo A."/>
            <person name="LaButti K."/>
            <person name="Pangilinan J."/>
            <person name="Lipzen A."/>
            <person name="Riley R."/>
            <person name="Andreopoulos W."/>
            <person name="He G."/>
            <person name="Johnson J."/>
            <person name="Nolan M."/>
            <person name="Tritt A."/>
            <person name="Barry K.W."/>
            <person name="Grigoriev I.V."/>
            <person name="Nagy L.G."/>
            <person name="Hibbett D."/>
            <person name="Henrissat B."/>
            <person name="Matheny P.B."/>
            <person name="Labbe J."/>
            <person name="Martin F.M."/>
        </authorList>
    </citation>
    <scope>NUCLEOTIDE SEQUENCE</scope>
    <source>
        <strain evidence="1">FP105234-sp</strain>
    </source>
</reference>
<accession>A0ACB8RP63</accession>
<keyword evidence="2" id="KW-1185">Reference proteome</keyword>
<name>A0ACB8RP63_9AGAM</name>